<reference evidence="1 2" key="1">
    <citation type="submission" date="2013-03" db="EMBL/GenBank/DDBJ databases">
        <title>The Genome Sequence of Phialophora europaea CBS 101466.</title>
        <authorList>
            <consortium name="The Broad Institute Genomics Platform"/>
            <person name="Cuomo C."/>
            <person name="de Hoog S."/>
            <person name="Gorbushina A."/>
            <person name="Walker B."/>
            <person name="Young S.K."/>
            <person name="Zeng Q."/>
            <person name="Gargeya S."/>
            <person name="Fitzgerald M."/>
            <person name="Haas B."/>
            <person name="Abouelleil A."/>
            <person name="Allen A.W."/>
            <person name="Alvarado L."/>
            <person name="Arachchi H.M."/>
            <person name="Berlin A.M."/>
            <person name="Chapman S.B."/>
            <person name="Gainer-Dewar J."/>
            <person name="Goldberg J."/>
            <person name="Griggs A."/>
            <person name="Gujja S."/>
            <person name="Hansen M."/>
            <person name="Howarth C."/>
            <person name="Imamovic A."/>
            <person name="Ireland A."/>
            <person name="Larimer J."/>
            <person name="McCowan C."/>
            <person name="Murphy C."/>
            <person name="Pearson M."/>
            <person name="Poon T.W."/>
            <person name="Priest M."/>
            <person name="Roberts A."/>
            <person name="Saif S."/>
            <person name="Shea T."/>
            <person name="Sisk P."/>
            <person name="Sykes S."/>
            <person name="Wortman J."/>
            <person name="Nusbaum C."/>
            <person name="Birren B."/>
        </authorList>
    </citation>
    <scope>NUCLEOTIDE SEQUENCE [LARGE SCALE GENOMIC DNA]</scope>
    <source>
        <strain evidence="1 2">CBS 101466</strain>
    </source>
</reference>
<dbReference type="Proteomes" id="UP000030752">
    <property type="component" value="Unassembled WGS sequence"/>
</dbReference>
<accession>W2RPH4</accession>
<evidence type="ECO:0000313" key="1">
    <source>
        <dbReference type="EMBL" id="ETN37634.1"/>
    </source>
</evidence>
<evidence type="ECO:0000313" key="2">
    <source>
        <dbReference type="Proteomes" id="UP000030752"/>
    </source>
</evidence>
<dbReference type="RefSeq" id="XP_008719803.1">
    <property type="nucleotide sequence ID" value="XM_008721581.1"/>
</dbReference>
<organism evidence="1 2">
    <name type="scientific">Cyphellophora europaea (strain CBS 101466)</name>
    <name type="common">Phialophora europaea</name>
    <dbReference type="NCBI Taxonomy" id="1220924"/>
    <lineage>
        <taxon>Eukaryota</taxon>
        <taxon>Fungi</taxon>
        <taxon>Dikarya</taxon>
        <taxon>Ascomycota</taxon>
        <taxon>Pezizomycotina</taxon>
        <taxon>Eurotiomycetes</taxon>
        <taxon>Chaetothyriomycetidae</taxon>
        <taxon>Chaetothyriales</taxon>
        <taxon>Cyphellophoraceae</taxon>
        <taxon>Cyphellophora</taxon>
    </lineage>
</organism>
<proteinExistence type="predicted"/>
<name>W2RPH4_CYPE1</name>
<dbReference type="EMBL" id="KB822723">
    <property type="protein sequence ID" value="ETN37634.1"/>
    <property type="molecule type" value="Genomic_DNA"/>
</dbReference>
<keyword evidence="2" id="KW-1185">Reference proteome</keyword>
<dbReference type="HOGENOM" id="CLU_2372753_0_0_1"/>
<sequence length="95" mass="10473">MVQAKARMLRGGMMLHDGPAQQGRDETFKSFRSWQFNEPWVGEHIDELPASVIASNYMAWQNGHDAALYANHMLDPMSSAASAEAVYDVTNGGNS</sequence>
<dbReference type="InParanoid" id="W2RPH4"/>
<dbReference type="VEuPathDB" id="FungiDB:HMPREF1541_07257"/>
<dbReference type="GeneID" id="19974596"/>
<gene>
    <name evidence="1" type="ORF">HMPREF1541_07257</name>
</gene>
<protein>
    <submittedName>
        <fullName evidence="1">Uncharacterized protein</fullName>
    </submittedName>
</protein>
<dbReference type="AlphaFoldDB" id="W2RPH4"/>